<feature type="domain" description="Magnetotaxis protein MtxA C-terminal" evidence="2">
    <location>
        <begin position="236"/>
        <end position="313"/>
    </location>
</feature>
<evidence type="ECO:0000259" key="3">
    <source>
        <dbReference type="Pfam" id="PF22433"/>
    </source>
</evidence>
<dbReference type="Pfam" id="PF22433">
    <property type="entry name" value="MtxA_IG-like"/>
    <property type="match status" value="1"/>
</dbReference>
<evidence type="ECO:0000259" key="4">
    <source>
        <dbReference type="Pfam" id="PF24045"/>
    </source>
</evidence>
<comment type="caution">
    <text evidence="5">The sequence shown here is derived from an EMBL/GenBank/DDBJ whole genome shotgun (WGS) entry which is preliminary data.</text>
</comment>
<feature type="signal peptide" evidence="1">
    <location>
        <begin position="1"/>
        <end position="28"/>
    </location>
</feature>
<evidence type="ECO:0000256" key="1">
    <source>
        <dbReference type="SAM" id="SignalP"/>
    </source>
</evidence>
<accession>A0A1Y2K001</accession>
<dbReference type="Pfam" id="PF24045">
    <property type="entry name" value="DUF7354"/>
    <property type="match status" value="1"/>
</dbReference>
<evidence type="ECO:0000259" key="2">
    <source>
        <dbReference type="Pfam" id="PF22121"/>
    </source>
</evidence>
<dbReference type="InterPro" id="IPR054358">
    <property type="entry name" value="MtxA_C"/>
</dbReference>
<dbReference type="Pfam" id="PF22121">
    <property type="entry name" value="MtxA_C"/>
    <property type="match status" value="1"/>
</dbReference>
<dbReference type="STRING" id="1434232.MAIT1_00934"/>
<dbReference type="AlphaFoldDB" id="A0A1Y2K001"/>
<gene>
    <name evidence="5" type="primary">mtxA</name>
    <name evidence="5" type="ORF">MAIT1_00934</name>
</gene>
<evidence type="ECO:0000313" key="5">
    <source>
        <dbReference type="EMBL" id="OSM00419.1"/>
    </source>
</evidence>
<keyword evidence="6" id="KW-1185">Reference proteome</keyword>
<evidence type="ECO:0000313" key="6">
    <source>
        <dbReference type="Proteomes" id="UP000194003"/>
    </source>
</evidence>
<protein>
    <submittedName>
        <fullName evidence="5">Putative magnetotaxis protein</fullName>
    </submittedName>
</protein>
<dbReference type="EMBL" id="LVJN01000021">
    <property type="protein sequence ID" value="OSM00419.1"/>
    <property type="molecule type" value="Genomic_DNA"/>
</dbReference>
<proteinExistence type="predicted"/>
<dbReference type="Proteomes" id="UP000194003">
    <property type="component" value="Unassembled WGS sequence"/>
</dbReference>
<reference evidence="5 6" key="1">
    <citation type="journal article" date="2016" name="BMC Genomics">
        <title>Combined genomic and structural analyses of a cultured magnetotactic bacterium reveals its niche adaptation to a dynamic environment.</title>
        <authorList>
            <person name="Araujo A.C."/>
            <person name="Morillo V."/>
            <person name="Cypriano J."/>
            <person name="Teixeira L.C."/>
            <person name="Leao P."/>
            <person name="Lyra S."/>
            <person name="Almeida L.G."/>
            <person name="Bazylinski D.A."/>
            <person name="Vasconcellos A.T."/>
            <person name="Abreu F."/>
            <person name="Lins U."/>
        </authorList>
    </citation>
    <scope>NUCLEOTIDE SEQUENCE [LARGE SCALE GENOMIC DNA]</scope>
    <source>
        <strain evidence="5 6">IT-1</strain>
    </source>
</reference>
<dbReference type="InterPro" id="IPR054359">
    <property type="entry name" value="MtxA_M_Ig-like"/>
</dbReference>
<keyword evidence="1" id="KW-0732">Signal</keyword>
<feature type="domain" description="DUF7354" evidence="4">
    <location>
        <begin position="30"/>
        <end position="114"/>
    </location>
</feature>
<organism evidence="5 6">
    <name type="scientific">Magnetofaba australis IT-1</name>
    <dbReference type="NCBI Taxonomy" id="1434232"/>
    <lineage>
        <taxon>Bacteria</taxon>
        <taxon>Pseudomonadati</taxon>
        <taxon>Pseudomonadota</taxon>
        <taxon>Magnetococcia</taxon>
        <taxon>Magnetococcales</taxon>
        <taxon>Magnetococcaceae</taxon>
        <taxon>Magnetofaba</taxon>
    </lineage>
</organism>
<dbReference type="RefSeq" id="WP_085447096.1">
    <property type="nucleotide sequence ID" value="NZ_LVJN01000021.1"/>
</dbReference>
<feature type="domain" description="Magnetotaxis protein MtxA middle immunoglobulin-like" evidence="3">
    <location>
        <begin position="154"/>
        <end position="233"/>
    </location>
</feature>
<dbReference type="InterPro" id="IPR055778">
    <property type="entry name" value="DUF7354"/>
</dbReference>
<sequence length="321" mass="35191">MKRDLRVFAIFLLSFCLLGAFGGGAALAQGNPVTMLMKPKGTVEYSKNEGKKWKKVRRNKFLFEGYMVRTGADGSGNLVNQGTGNARAMGPNTVIRIEKDQAVAVSGSLTAVEGGTLVAGLDNRFAKAQRYTTVRRSAKKAEAPKSECDAGKYRTVKTVTLSDAYPELIWPTCGDYAYRLTVDGQSVDIAAQAGDLVRHKLALKPGKHEYMVALVENGAVTHAPKRPSTITWMDAAQSQALAKQVAEMRAAGGDDLMVGSLMEAQDMSVAALDFYQRFFEAYPDEVDMRPVLIKAYNDLKLNDLRYAEAEHYQKMLEADQL</sequence>
<name>A0A1Y2K001_9PROT</name>
<feature type="chain" id="PRO_5013322460" evidence="1">
    <location>
        <begin position="29"/>
        <end position="321"/>
    </location>
</feature>
<dbReference type="OrthoDB" id="7327505at2"/>